<comment type="caution">
    <text evidence="2">The sequence shown here is derived from an EMBL/GenBank/DDBJ whole genome shotgun (WGS) entry which is preliminary data.</text>
</comment>
<keyword evidence="3" id="KW-1185">Reference proteome</keyword>
<dbReference type="Pfam" id="PF03891">
    <property type="entry name" value="DUF333"/>
    <property type="match status" value="1"/>
</dbReference>
<dbReference type="PROSITE" id="PS51257">
    <property type="entry name" value="PROKAR_LIPOPROTEIN"/>
    <property type="match status" value="1"/>
</dbReference>
<organism evidence="2 3">
    <name type="scientific">Methylobacillus methanolivorans</name>
    <dbReference type="NCBI Taxonomy" id="1848927"/>
    <lineage>
        <taxon>Bacteria</taxon>
        <taxon>Pseudomonadati</taxon>
        <taxon>Pseudomonadota</taxon>
        <taxon>Betaproteobacteria</taxon>
        <taxon>Nitrosomonadales</taxon>
        <taxon>Methylophilaceae</taxon>
        <taxon>Methylobacillus</taxon>
    </lineage>
</organism>
<sequence length="84" mass="9103">MMIFRVTVFLMICSVMAGCSSGSGQKPAKLDMANPASVYCVNQGGKIEFQKDASGGTIGMCHLPDSTVVDEWEFFRRDHPPSGK</sequence>
<dbReference type="PANTHER" id="PTHR38008">
    <property type="entry name" value="HEMOLYSIN-RELATED"/>
    <property type="match status" value="1"/>
</dbReference>
<dbReference type="EMBL" id="JBIWXY010000001">
    <property type="protein sequence ID" value="MFJ5446371.1"/>
    <property type="molecule type" value="Genomic_DNA"/>
</dbReference>
<evidence type="ECO:0000256" key="1">
    <source>
        <dbReference type="SAM" id="SignalP"/>
    </source>
</evidence>
<name>A0ABW8GLX6_9PROT</name>
<dbReference type="InterPro" id="IPR005590">
    <property type="entry name" value="DUF333"/>
</dbReference>
<keyword evidence="1" id="KW-0732">Signal</keyword>
<dbReference type="RefSeq" id="WP_400881599.1">
    <property type="nucleotide sequence ID" value="NZ_JBIWXY010000001.1"/>
</dbReference>
<gene>
    <name evidence="2" type="ORF">ACIKP9_09040</name>
</gene>
<feature type="chain" id="PRO_5047228467" evidence="1">
    <location>
        <begin position="18"/>
        <end position="84"/>
    </location>
</feature>
<feature type="signal peptide" evidence="1">
    <location>
        <begin position="1"/>
        <end position="17"/>
    </location>
</feature>
<evidence type="ECO:0000313" key="2">
    <source>
        <dbReference type="EMBL" id="MFJ5446371.1"/>
    </source>
</evidence>
<proteinExistence type="predicted"/>
<evidence type="ECO:0000313" key="3">
    <source>
        <dbReference type="Proteomes" id="UP001617669"/>
    </source>
</evidence>
<accession>A0ABW8GLX6</accession>
<reference evidence="2 3" key="1">
    <citation type="submission" date="2024-11" db="EMBL/GenBank/DDBJ databases">
        <authorList>
            <person name="Kaparullina E.N."/>
            <person name="Delegan Y.A."/>
            <person name="Doronina N.V."/>
        </authorList>
    </citation>
    <scope>NUCLEOTIDE SEQUENCE [LARGE SCALE GENOMIC DNA]</scope>
    <source>
        <strain evidence="2 3">7sh_L</strain>
    </source>
</reference>
<dbReference type="PANTHER" id="PTHR38008:SF2">
    <property type="entry name" value="HEMOLYSIN"/>
    <property type="match status" value="1"/>
</dbReference>
<protein>
    <submittedName>
        <fullName evidence="2">DUF333 domain-containing protein</fullName>
    </submittedName>
</protein>
<dbReference type="Proteomes" id="UP001617669">
    <property type="component" value="Unassembled WGS sequence"/>
</dbReference>